<evidence type="ECO:0000256" key="9">
    <source>
        <dbReference type="HAMAP-Rule" id="MF_00812"/>
    </source>
</evidence>
<dbReference type="PANTHER" id="PTHR10259:SF11">
    <property type="entry name" value="THIOPURINE S-METHYLTRANSFERASE"/>
    <property type="match status" value="1"/>
</dbReference>
<dbReference type="PIRSF" id="PIRSF023956">
    <property type="entry name" value="Thiopurine_S-methyltransferase"/>
    <property type="match status" value="1"/>
</dbReference>
<dbReference type="EMBL" id="FOHK01000006">
    <property type="protein sequence ID" value="SET31450.1"/>
    <property type="molecule type" value="Genomic_DNA"/>
</dbReference>
<dbReference type="Pfam" id="PF05724">
    <property type="entry name" value="TPMT"/>
    <property type="match status" value="1"/>
</dbReference>
<accession>A0A1I0DGG2</accession>
<feature type="binding site" evidence="9">
    <location>
        <position position="45"/>
    </location>
    <ligand>
        <name>S-adenosyl-L-methionine</name>
        <dbReference type="ChEBI" id="CHEBI:59789"/>
    </ligand>
</feature>
<dbReference type="HAMAP" id="MF_00812">
    <property type="entry name" value="Thiopur_methtran"/>
    <property type="match status" value="1"/>
</dbReference>
<evidence type="ECO:0000313" key="11">
    <source>
        <dbReference type="Proteomes" id="UP000199308"/>
    </source>
</evidence>
<keyword evidence="5 9" id="KW-0963">Cytoplasm</keyword>
<dbReference type="GO" id="GO:0032259">
    <property type="term" value="P:methylation"/>
    <property type="evidence" value="ECO:0007669"/>
    <property type="project" value="UniProtKB-KW"/>
</dbReference>
<evidence type="ECO:0000256" key="1">
    <source>
        <dbReference type="ARBA" id="ARBA00000903"/>
    </source>
</evidence>
<dbReference type="InterPro" id="IPR008854">
    <property type="entry name" value="TPMT"/>
</dbReference>
<reference evidence="10 11" key="1">
    <citation type="submission" date="2016-10" db="EMBL/GenBank/DDBJ databases">
        <authorList>
            <person name="de Groot N.N."/>
        </authorList>
    </citation>
    <scope>NUCLEOTIDE SEQUENCE [LARGE SCALE GENOMIC DNA]</scope>
    <source>
        <strain evidence="10 11">DSM 19706</strain>
    </source>
</reference>
<dbReference type="InterPro" id="IPR029063">
    <property type="entry name" value="SAM-dependent_MTases_sf"/>
</dbReference>
<dbReference type="PROSITE" id="PS51585">
    <property type="entry name" value="SAM_MT_TPMT"/>
    <property type="match status" value="1"/>
</dbReference>
<dbReference type="AlphaFoldDB" id="A0A1I0DGG2"/>
<evidence type="ECO:0000256" key="5">
    <source>
        <dbReference type="ARBA" id="ARBA00022490"/>
    </source>
</evidence>
<comment type="similarity">
    <text evidence="3 9">Belongs to the class I-like SAM-binding methyltransferase superfamily. TPMT family.</text>
</comment>
<comment type="subcellular location">
    <subcellularLocation>
        <location evidence="2 9">Cytoplasm</location>
    </subcellularLocation>
</comment>
<feature type="binding site" evidence="9">
    <location>
        <position position="65"/>
    </location>
    <ligand>
        <name>S-adenosyl-L-methionine</name>
        <dbReference type="ChEBI" id="CHEBI:59789"/>
    </ligand>
</feature>
<feature type="binding site" evidence="9">
    <location>
        <position position="126"/>
    </location>
    <ligand>
        <name>S-adenosyl-L-methionine</name>
        <dbReference type="ChEBI" id="CHEBI:59789"/>
    </ligand>
</feature>
<evidence type="ECO:0000256" key="4">
    <source>
        <dbReference type="ARBA" id="ARBA00011905"/>
    </source>
</evidence>
<evidence type="ECO:0000256" key="6">
    <source>
        <dbReference type="ARBA" id="ARBA00022603"/>
    </source>
</evidence>
<keyword evidence="6 9" id="KW-0489">Methyltransferase</keyword>
<evidence type="ECO:0000313" key="10">
    <source>
        <dbReference type="EMBL" id="SET31450.1"/>
    </source>
</evidence>
<protein>
    <recommendedName>
        <fullName evidence="4 9">Thiopurine S-methyltransferase</fullName>
        <ecNumber evidence="4 9">2.1.1.67</ecNumber>
    </recommendedName>
    <alternativeName>
        <fullName evidence="9">Thiopurine methyltransferase</fullName>
    </alternativeName>
</protein>
<sequence length="221" mass="25574">MDAQFWHDVWHRDSLGFHQDTVHPLLSQQLTKYLPDANSHILVPLCGKSLDMLFLAQRHQVTGIELSDIACRDFFKENKLAYSTDNHGPFKRYSSEKIVLLQGDFFEAGRQWLSGDFPQYNYVYDRAALIALPKHMQQDYVDKLIQLLQPGDQILLITLEYPDNELQGPPFSVTEERVSELFLNHKVLKISQTSLPDGVFARRRFNVSYLKETAYLITVNA</sequence>
<evidence type="ECO:0000256" key="3">
    <source>
        <dbReference type="ARBA" id="ARBA00008145"/>
    </source>
</evidence>
<dbReference type="NCBIfam" id="NF009732">
    <property type="entry name" value="PRK13255.1"/>
    <property type="match status" value="1"/>
</dbReference>
<dbReference type="GO" id="GO:0008119">
    <property type="term" value="F:thiopurine S-methyltransferase activity"/>
    <property type="evidence" value="ECO:0007669"/>
    <property type="project" value="UniProtKB-UniRule"/>
</dbReference>
<organism evidence="10 11">
    <name type="scientific">Thalassotalea agarivorans</name>
    <name type="common">Thalassomonas agarivorans</name>
    <dbReference type="NCBI Taxonomy" id="349064"/>
    <lineage>
        <taxon>Bacteria</taxon>
        <taxon>Pseudomonadati</taxon>
        <taxon>Pseudomonadota</taxon>
        <taxon>Gammaproteobacteria</taxon>
        <taxon>Alteromonadales</taxon>
        <taxon>Colwelliaceae</taxon>
        <taxon>Thalassotalea</taxon>
    </lineage>
</organism>
<feature type="binding site" evidence="9">
    <location>
        <position position="10"/>
    </location>
    <ligand>
        <name>S-adenosyl-L-methionine</name>
        <dbReference type="ChEBI" id="CHEBI:59789"/>
    </ligand>
</feature>
<keyword evidence="7 9" id="KW-0808">Transferase</keyword>
<keyword evidence="11" id="KW-1185">Reference proteome</keyword>
<dbReference type="RefSeq" id="WP_093328933.1">
    <property type="nucleotide sequence ID" value="NZ_AP027363.1"/>
</dbReference>
<dbReference type="Proteomes" id="UP000199308">
    <property type="component" value="Unassembled WGS sequence"/>
</dbReference>
<dbReference type="EC" id="2.1.1.67" evidence="4 9"/>
<keyword evidence="8 9" id="KW-0949">S-adenosyl-L-methionine</keyword>
<dbReference type="SUPFAM" id="SSF53335">
    <property type="entry name" value="S-adenosyl-L-methionine-dependent methyltransferases"/>
    <property type="match status" value="1"/>
</dbReference>
<comment type="catalytic activity">
    <reaction evidence="1 9">
        <text>S-adenosyl-L-methionine + a thiopurine = S-adenosyl-L-homocysteine + a thiopurine S-methylether.</text>
        <dbReference type="EC" id="2.1.1.67"/>
    </reaction>
</comment>
<evidence type="ECO:0000256" key="7">
    <source>
        <dbReference type="ARBA" id="ARBA00022679"/>
    </source>
</evidence>
<gene>
    <name evidence="9" type="primary">tpm</name>
    <name evidence="10" type="ORF">SAMN05660429_01506</name>
</gene>
<dbReference type="STRING" id="349064.SAMN05660429_01506"/>
<dbReference type="FunFam" id="3.40.50.150:FF:000101">
    <property type="entry name" value="Thiopurine S-methyltransferase"/>
    <property type="match status" value="1"/>
</dbReference>
<dbReference type="OrthoDB" id="9778208at2"/>
<evidence type="ECO:0000256" key="2">
    <source>
        <dbReference type="ARBA" id="ARBA00004496"/>
    </source>
</evidence>
<dbReference type="GO" id="GO:0005737">
    <property type="term" value="C:cytoplasm"/>
    <property type="evidence" value="ECO:0007669"/>
    <property type="project" value="UniProtKB-SubCell"/>
</dbReference>
<evidence type="ECO:0000256" key="8">
    <source>
        <dbReference type="ARBA" id="ARBA00022691"/>
    </source>
</evidence>
<dbReference type="Gene3D" id="3.40.50.150">
    <property type="entry name" value="Vaccinia Virus protein VP39"/>
    <property type="match status" value="1"/>
</dbReference>
<name>A0A1I0DGG2_THASX</name>
<dbReference type="PANTHER" id="PTHR10259">
    <property type="entry name" value="THIOPURINE S-METHYLTRANSFERASE"/>
    <property type="match status" value="1"/>
</dbReference>
<proteinExistence type="inferred from homology"/>
<dbReference type="InterPro" id="IPR025835">
    <property type="entry name" value="Thiopurine_S-MeTrfase"/>
</dbReference>